<dbReference type="PANTHER" id="PTHR36439">
    <property type="entry name" value="BLL4334 PROTEIN"/>
    <property type="match status" value="1"/>
</dbReference>
<dbReference type="PANTHER" id="PTHR36439:SF1">
    <property type="entry name" value="DUF1697 DOMAIN-CONTAINING PROTEIN"/>
    <property type="match status" value="1"/>
</dbReference>
<dbReference type="InterPro" id="IPR012545">
    <property type="entry name" value="DUF1697"/>
</dbReference>
<dbReference type="Gene3D" id="3.30.70.1280">
    <property type="entry name" value="SP0830-like domains"/>
    <property type="match status" value="1"/>
</dbReference>
<dbReference type="RefSeq" id="WP_220161603.1">
    <property type="nucleotide sequence ID" value="NZ_CP080507.1"/>
</dbReference>
<evidence type="ECO:0000313" key="2">
    <source>
        <dbReference type="Proteomes" id="UP000825051"/>
    </source>
</evidence>
<dbReference type="PIRSF" id="PIRSF008502">
    <property type="entry name" value="UCP008502"/>
    <property type="match status" value="1"/>
</dbReference>
<dbReference type="KEGG" id="ole:K0B96_14520"/>
<evidence type="ECO:0000313" key="1">
    <source>
        <dbReference type="EMBL" id="QYM78499.1"/>
    </source>
</evidence>
<dbReference type="AlphaFoldDB" id="A0A8F9TVF2"/>
<organism evidence="1 2">
    <name type="scientific">Horticoccus luteus</name>
    <dbReference type="NCBI Taxonomy" id="2862869"/>
    <lineage>
        <taxon>Bacteria</taxon>
        <taxon>Pseudomonadati</taxon>
        <taxon>Verrucomicrobiota</taxon>
        <taxon>Opitutia</taxon>
        <taxon>Opitutales</taxon>
        <taxon>Opitutaceae</taxon>
        <taxon>Horticoccus</taxon>
    </lineage>
</organism>
<reference evidence="1" key="1">
    <citation type="submission" date="2021-08" db="EMBL/GenBank/DDBJ databases">
        <title>Genome of a novel bacterium of the phylum Verrucomicrobia, Oleiharenicola sp. KSB-15.</title>
        <authorList>
            <person name="Chung J.-H."/>
            <person name="Ahn J.-H."/>
            <person name="Yoon Y."/>
            <person name="Kim D.-Y."/>
            <person name="An S.-H."/>
            <person name="Park I."/>
            <person name="Yeon J."/>
        </authorList>
    </citation>
    <scope>NUCLEOTIDE SEQUENCE</scope>
    <source>
        <strain evidence="1">KSB-15</strain>
    </source>
</reference>
<proteinExistence type="predicted"/>
<gene>
    <name evidence="1" type="ORF">K0B96_14520</name>
</gene>
<name>A0A8F9TVF2_9BACT</name>
<accession>A0A8F9TVF2</accession>
<dbReference type="Pfam" id="PF08002">
    <property type="entry name" value="DUF1697"/>
    <property type="match status" value="1"/>
</dbReference>
<protein>
    <submittedName>
        <fullName evidence="1">DUF1697 domain-containing protein</fullName>
    </submittedName>
</protein>
<sequence length="182" mass="19553">MPAYLAFLRAVNVGGTGKLPMAELRTWLTHLGLADVRTVLQSGNALFRAGSTSPEKLEQRLTAAAAKDLGLKTTFFVRTVPAWSQVIARNPFPSEATSDPAHLVVLLLENAPAAAQVKALQTAISGREQVRAHGRQAYVFYPDGIGESKLTLAVIEKRLGTRCTGRNWNTVQKMAALAASAE</sequence>
<dbReference type="EMBL" id="CP080507">
    <property type="protein sequence ID" value="QYM78499.1"/>
    <property type="molecule type" value="Genomic_DNA"/>
</dbReference>
<keyword evidence="2" id="KW-1185">Reference proteome</keyword>
<dbReference type="SUPFAM" id="SSF160379">
    <property type="entry name" value="SP0830-like"/>
    <property type="match status" value="1"/>
</dbReference>
<dbReference type="Proteomes" id="UP000825051">
    <property type="component" value="Chromosome"/>
</dbReference>